<dbReference type="Pfam" id="PF01590">
    <property type="entry name" value="GAF"/>
    <property type="match status" value="1"/>
</dbReference>
<dbReference type="InterPro" id="IPR029016">
    <property type="entry name" value="GAF-like_dom_sf"/>
</dbReference>
<feature type="domain" description="Protein kinase" evidence="12">
    <location>
        <begin position="215"/>
        <end position="506"/>
    </location>
</feature>
<keyword evidence="8" id="KW-0902">Two-component regulatory system</keyword>
<keyword evidence="9" id="KW-0961">Cell wall biogenesis/degradation</keyword>
<dbReference type="InterPro" id="IPR036890">
    <property type="entry name" value="HATPase_C_sf"/>
</dbReference>
<organism evidence="15 16">
    <name type="scientific">Sungouiella intermedia</name>
    <dbReference type="NCBI Taxonomy" id="45354"/>
    <lineage>
        <taxon>Eukaryota</taxon>
        <taxon>Fungi</taxon>
        <taxon>Dikarya</taxon>
        <taxon>Ascomycota</taxon>
        <taxon>Saccharomycotina</taxon>
        <taxon>Pichiomycetes</taxon>
        <taxon>Metschnikowiaceae</taxon>
        <taxon>Sungouiella</taxon>
    </lineage>
</organism>
<dbReference type="InterPro" id="IPR036097">
    <property type="entry name" value="HisK_dim/P_sf"/>
</dbReference>
<evidence type="ECO:0000256" key="6">
    <source>
        <dbReference type="ARBA" id="ARBA00022777"/>
    </source>
</evidence>
<dbReference type="CDD" id="cd00082">
    <property type="entry name" value="HisKA"/>
    <property type="match status" value="1"/>
</dbReference>
<keyword evidence="3 10" id="KW-0597">Phosphoprotein</keyword>
<dbReference type="GO" id="GO:0036180">
    <property type="term" value="P:filamentous growth of a population of unicellular organisms in response to biotic stimulus"/>
    <property type="evidence" value="ECO:0007669"/>
    <property type="project" value="UniProtKB-ARBA"/>
</dbReference>
<dbReference type="InterPro" id="IPR011006">
    <property type="entry name" value="CheY-like_superfamily"/>
</dbReference>
<sequence>MSARSSSCASSLSLELHTYSNNLGSTNSGRLDSWGHEYFRGSFSDSPGVVLTSKSGSTNTQSSVNNILATPRKLKVTKDDLLAYLLYGNDLNFVMDQNEYLKTLTLPLHSQHADYELIPTNIVDGYTIQAQLTTQKLGLLLHYAKNDSLGDPVILRLSPNFVDSVRVARFMNEWYLTSGLNPPTRHRLWSNPRLSNPFILSTSSNINDPVHRASLSRPITLPKDMPGVLYPLSVVDIAVEIDGYQQRRMGLVYPDKGYRTIRDYHVAKARAHAAMGDWHSGGSIRSTISEVSGEKPSLSRYLIKNNLGSGNFDDLSNRVSQLPKSNRAMVDILLDVIEVLKTIATVHELGIVHNGLTSHHILRSMTWSGESLSSERVTITGWDFAFSIVGEDSSEAYRKKYMSEIPDLLPYMSPENTGETANLVDYRTDIYAMGIILYELVVGCLPFQSGSPTRLRRMHLNEKPIAPIILGQGWLPQSLNDIILKCLEKDPVNRYMEVHSLIKDLLVVTDDLLALDDHEMQTASRKSISADLGYSREKCGQFPYFSSFLAKLAHDQFTQDVLESFNDHKEGMRYILIQGESGVGKTTLIDEIQIAAVSKYNFVIPWNYNCSDMNVTKYSSAIHGLQTVCNQILSSSKENIAEWRHIFTSEVDVDMSILFLSIPELRVLLGPRYKSIRSEKSRAVYPTKDLTPNGLAVESISDLLTLDSDDSHSDLLVSPKDLLVQSGFEEQNVELRFTYLIRKVFSLVASRGLTVILDGIQWCPKSEFLLIKEIADYCFNNAESPSICLVGAFGTSKEESAFGSEYASLEPIKELLYSEKVVVKEFSMDPLDKSQFESFAKLISFPKSSDVALNDCLLNTIYERSSGNRFNMKTIMCTLHIMNQSEQITFDEMGDFLDKNFVTNCQSDIVLKYYDVVLKDKEIDLLKFASIIGSNGVFKLSDLMIVTGQSLNDVYETLQFCIESRFIVPSGVYYKVPFHLLTQEDFPFDIPDSMVWEMATKAKYRFEHDAYQIKLLKDMKEKGEWEEYHRLCGLRYQKKASQDVNVNISNYLSLCTHLVESVNVARENDYERYYETLVTGGRFALATSNLVTAVQFFEASAKFISPDDKRRKIKNLLTICQTNYLLKNYNECIKVIQQAEDDYGKESKVFLYLKIRCLFHLKQFKLGVRRAITALQSLDVEISSDPDKCEAIAKKFISSVPLSVPEIRAMKGLKRATDNKFLLIATLILDILGPTYILGLSLLRLALMAQLVQLMNQYGKCANCALPLIHFANYYIQPHANMSTVKASELCDIALDMINGEEGSSTILSEQINECYIIFMASFRTNTNELLRYSDYYDFSSSVIVKAHDNSLALLVIGSGFILNLMSGNTASFVGKLSLSKIVQFDSDEEFEVFGSAINLWREELSFEAYLKEFPKYRAMKRPDLEFPYLANAILWCVSEGRYKEGAEIFIDRAYYVLRKLPMSILHLEVYFYACICLCFNDATSTRNAGLDLAKRIIKVFESWANACPGNFAPKRFILDACIRSNTKDGSTLFVLDCFEEAIERSSKEGRWMDVALANHLCASWLIGTGESKRRAGFFAQNALSMYQMMKDDKHVERIKKEFASVFSSHNWAGVEIIPERNNTMFSDSTQLNRRLESIFNGDKSEASKRVQGAFRLESDPQVADFQTPDIGDLGNLASQSELSQAIKLCLTISESSNIDSIVSSLLESILQFSGVDYAAIVMNSKGGEPTIRAIGTLNNLYKLDDDPLSLRTDLVPYLLVIHCLLTGEVINMEANKSFFDERFGADHYYTHNPCSSALAIPIKTSTVLGMVYLERQNPANEIRNGKHYFDSKMVDLLDLLCSQSAVAFSKSMLYSQMEMAKKTAEDATAEKASFLANMSHEIRTPFNSLFACSVFLLDTELNTTQREYVETIKNSALVTLSIIDGILAFSKIEHGSFSLESSPFNINNTVESAIQVASEQAEVNDLELVYFNNCPDIELVIGDSTRMRQIIINLVGNAVKFTLTGHIIVTLRASVIHGNRCDVQITVEDTGIGIPSESRSKVFGAFSQVDGSSRRVYGGSGLGLAISKKLADLMNGVISFESVEGKGSIFCFSVPLEVEYVKTKPKYASQDTAIVILSKLRKQSLQSFLEYYGSKVTTFDTFDELIASKGKFDIIFIGSNNVGPERIKRSALPCPDCKIYLIAKFGMVFSELSLQTMKVDALIFTPINRSKVEDILRHPRLETSTEKIAPAKSLLSETYPLRILIVEDNVINLRVALQHLKKLGYVADHAKDGVEAVEKCEVRLLNGDKYDVVFMDIQMPRKDGISATIEIRERFYAQQRPDLLPRIIALTANVAGDERARCIECGMVDFVTKPILPEELRRVLILVGEDIRNNGINGGTF</sequence>
<dbReference type="EC" id="2.7.13.3" evidence="2"/>
<keyword evidence="5" id="KW-0547">Nucleotide-binding</keyword>
<evidence type="ECO:0000256" key="7">
    <source>
        <dbReference type="ARBA" id="ARBA00022840"/>
    </source>
</evidence>
<dbReference type="GO" id="GO:0071555">
    <property type="term" value="P:cell wall organization"/>
    <property type="evidence" value="ECO:0007669"/>
    <property type="project" value="UniProtKB-KW"/>
</dbReference>
<comment type="catalytic activity">
    <reaction evidence="1">
        <text>ATP + protein L-histidine = ADP + protein N-phospho-L-histidine.</text>
        <dbReference type="EC" id="2.7.13.3"/>
    </reaction>
</comment>
<protein>
    <recommendedName>
        <fullName evidence="2">histidine kinase</fullName>
        <ecNumber evidence="2">2.7.13.3</ecNumber>
    </recommendedName>
</protein>
<evidence type="ECO:0000259" key="12">
    <source>
        <dbReference type="PROSITE" id="PS50011"/>
    </source>
</evidence>
<dbReference type="InterPro" id="IPR001789">
    <property type="entry name" value="Sig_transdc_resp-reg_receiver"/>
</dbReference>
<dbReference type="PROSITE" id="PS50011">
    <property type="entry name" value="PROTEIN_KINASE_DOM"/>
    <property type="match status" value="1"/>
</dbReference>
<feature type="domain" description="Histidine kinase" evidence="13">
    <location>
        <begin position="1878"/>
        <end position="2099"/>
    </location>
</feature>
<dbReference type="SUPFAM" id="SSF47384">
    <property type="entry name" value="Homodimeric domain of signal transducing histidine kinase"/>
    <property type="match status" value="1"/>
</dbReference>
<dbReference type="InterPro" id="IPR004358">
    <property type="entry name" value="Sig_transdc_His_kin-like_C"/>
</dbReference>
<dbReference type="Pfam" id="PF13191">
    <property type="entry name" value="AAA_16"/>
    <property type="match status" value="1"/>
</dbReference>
<dbReference type="GO" id="GO:0097308">
    <property type="term" value="P:cellular response to farnesol"/>
    <property type="evidence" value="ECO:0007669"/>
    <property type="project" value="UniProtKB-ARBA"/>
</dbReference>
<dbReference type="PROSITE" id="PS50109">
    <property type="entry name" value="HIS_KIN"/>
    <property type="match status" value="1"/>
</dbReference>
<dbReference type="PRINTS" id="PR00344">
    <property type="entry name" value="BCTRLSENSOR"/>
</dbReference>
<keyword evidence="11" id="KW-0472">Membrane</keyword>
<evidence type="ECO:0000259" key="14">
    <source>
        <dbReference type="PROSITE" id="PS50110"/>
    </source>
</evidence>
<dbReference type="InterPro" id="IPR003594">
    <property type="entry name" value="HATPase_dom"/>
</dbReference>
<evidence type="ECO:0000256" key="3">
    <source>
        <dbReference type="ARBA" id="ARBA00022553"/>
    </source>
</evidence>
<keyword evidence="11" id="KW-1133">Transmembrane helix</keyword>
<dbReference type="Gene3D" id="3.30.565.10">
    <property type="entry name" value="Histidine kinase-like ATPase, C-terminal domain"/>
    <property type="match status" value="1"/>
</dbReference>
<accession>A0A1L0DQW7</accession>
<dbReference type="PROSITE" id="PS00675">
    <property type="entry name" value="SIGMA54_INTERACT_1"/>
    <property type="match status" value="1"/>
</dbReference>
<dbReference type="Pfam" id="PF00512">
    <property type="entry name" value="HisKA"/>
    <property type="match status" value="1"/>
</dbReference>
<dbReference type="GO" id="GO:1900445">
    <property type="term" value="P:positive regulation of filamentous growth of a population of unicellular organisms in response to biotic stimulus"/>
    <property type="evidence" value="ECO:0007669"/>
    <property type="project" value="UniProtKB-ARBA"/>
</dbReference>
<dbReference type="SMART" id="SM00387">
    <property type="entry name" value="HATPase_c"/>
    <property type="match status" value="1"/>
</dbReference>
<keyword evidence="4" id="KW-0808">Transferase</keyword>
<dbReference type="Gene3D" id="3.40.50.2300">
    <property type="match status" value="1"/>
</dbReference>
<dbReference type="Gene3D" id="1.10.287.130">
    <property type="match status" value="1"/>
</dbReference>
<dbReference type="PROSITE" id="PS50110">
    <property type="entry name" value="RESPONSE_REGULATORY"/>
    <property type="match status" value="1"/>
</dbReference>
<dbReference type="Pfam" id="PF25503">
    <property type="entry name" value="TPR_CHK1"/>
    <property type="match status" value="1"/>
</dbReference>
<dbReference type="FunFam" id="3.30.565.10:FF:000010">
    <property type="entry name" value="Sensor histidine kinase RcsC"/>
    <property type="match status" value="1"/>
</dbReference>
<dbReference type="SMART" id="SM00220">
    <property type="entry name" value="S_TKc"/>
    <property type="match status" value="1"/>
</dbReference>
<dbReference type="SUPFAM" id="SSF55781">
    <property type="entry name" value="GAF domain-like"/>
    <property type="match status" value="1"/>
</dbReference>
<feature type="transmembrane region" description="Helical" evidence="11">
    <location>
        <begin position="1221"/>
        <end position="1247"/>
    </location>
</feature>
<gene>
    <name evidence="15" type="ORF">SAMEA4029009_CIC11G00000001175</name>
</gene>
<dbReference type="Gene3D" id="3.30.450.40">
    <property type="match status" value="1"/>
</dbReference>
<name>A0A1L0DQW7_9ASCO</name>
<reference evidence="16" key="1">
    <citation type="submission" date="2016-10" db="EMBL/GenBank/DDBJ databases">
        <authorList>
            <person name="Geijer C."/>
            <person name="Jareborg N."/>
            <person name="Dainat J."/>
        </authorList>
    </citation>
    <scope>NUCLEOTIDE SEQUENCE [LARGE SCALE GENOMIC DNA]</scope>
    <source>
        <strain evidence="16">PYCC 4715</strain>
    </source>
</reference>
<dbReference type="SUPFAM" id="SSF52172">
    <property type="entry name" value="CheY-like"/>
    <property type="match status" value="1"/>
</dbReference>
<dbReference type="SUPFAM" id="SSF56112">
    <property type="entry name" value="Protein kinase-like (PK-like)"/>
    <property type="match status" value="1"/>
</dbReference>
<evidence type="ECO:0000256" key="11">
    <source>
        <dbReference type="SAM" id="Phobius"/>
    </source>
</evidence>
<dbReference type="PANTHER" id="PTHR45339:SF1">
    <property type="entry name" value="HYBRID SIGNAL TRANSDUCTION HISTIDINE KINASE J"/>
    <property type="match status" value="1"/>
</dbReference>
<dbReference type="InterPro" id="IPR027417">
    <property type="entry name" value="P-loop_NTPase"/>
</dbReference>
<evidence type="ECO:0000259" key="13">
    <source>
        <dbReference type="PROSITE" id="PS50109"/>
    </source>
</evidence>
<dbReference type="InterPro" id="IPR025662">
    <property type="entry name" value="Sigma_54_int_dom_ATP-bd_1"/>
</dbReference>
<dbReference type="EMBL" id="LT635769">
    <property type="protein sequence ID" value="SGZ58168.1"/>
    <property type="molecule type" value="Genomic_DNA"/>
</dbReference>
<dbReference type="InterPro" id="IPR000719">
    <property type="entry name" value="Prot_kinase_dom"/>
</dbReference>
<dbReference type="Gene3D" id="1.10.510.10">
    <property type="entry name" value="Transferase(Phosphotransferase) domain 1"/>
    <property type="match status" value="1"/>
</dbReference>
<dbReference type="CDD" id="cd17546">
    <property type="entry name" value="REC_hyHK_CKI1_RcsC-like"/>
    <property type="match status" value="1"/>
</dbReference>
<evidence type="ECO:0000313" key="15">
    <source>
        <dbReference type="EMBL" id="SGZ58168.1"/>
    </source>
</evidence>
<dbReference type="GO" id="GO:0006950">
    <property type="term" value="P:response to stress"/>
    <property type="evidence" value="ECO:0007669"/>
    <property type="project" value="UniProtKB-ARBA"/>
</dbReference>
<dbReference type="SMART" id="SM00388">
    <property type="entry name" value="HisKA"/>
    <property type="match status" value="1"/>
</dbReference>
<evidence type="ECO:0000256" key="4">
    <source>
        <dbReference type="ARBA" id="ARBA00022679"/>
    </source>
</evidence>
<dbReference type="FunFam" id="1.10.287.130:FF:000002">
    <property type="entry name" value="Two-component osmosensing histidine kinase"/>
    <property type="match status" value="1"/>
</dbReference>
<feature type="modified residue" description="4-aspartylphosphate" evidence="10">
    <location>
        <position position="2297"/>
    </location>
</feature>
<evidence type="ECO:0000256" key="10">
    <source>
        <dbReference type="PROSITE-ProRule" id="PRU00169"/>
    </source>
</evidence>
<evidence type="ECO:0000256" key="1">
    <source>
        <dbReference type="ARBA" id="ARBA00000085"/>
    </source>
</evidence>
<keyword evidence="7" id="KW-0067">ATP-binding</keyword>
<feature type="domain" description="Response regulatory" evidence="14">
    <location>
        <begin position="2243"/>
        <end position="2369"/>
    </location>
</feature>
<dbReference type="InterPro" id="IPR005467">
    <property type="entry name" value="His_kinase_dom"/>
</dbReference>
<dbReference type="Pfam" id="PF02518">
    <property type="entry name" value="HATPase_c"/>
    <property type="match status" value="1"/>
</dbReference>
<evidence type="ECO:0000313" key="16">
    <source>
        <dbReference type="Proteomes" id="UP000182259"/>
    </source>
</evidence>
<dbReference type="Pfam" id="PF00069">
    <property type="entry name" value="Pkinase"/>
    <property type="match status" value="1"/>
</dbReference>
<dbReference type="InterPro" id="IPR011009">
    <property type="entry name" value="Kinase-like_dom_sf"/>
</dbReference>
<dbReference type="SUPFAM" id="SSF52540">
    <property type="entry name" value="P-loop containing nucleoside triphosphate hydrolases"/>
    <property type="match status" value="1"/>
</dbReference>
<dbReference type="InterPro" id="IPR003018">
    <property type="entry name" value="GAF"/>
</dbReference>
<evidence type="ECO:0000256" key="9">
    <source>
        <dbReference type="ARBA" id="ARBA00023316"/>
    </source>
</evidence>
<dbReference type="CDD" id="cd16922">
    <property type="entry name" value="HATPase_EvgS-ArcB-TorS-like"/>
    <property type="match status" value="1"/>
</dbReference>
<evidence type="ECO:0000256" key="2">
    <source>
        <dbReference type="ARBA" id="ARBA00012438"/>
    </source>
</evidence>
<proteinExistence type="predicted"/>
<evidence type="ECO:0000256" key="5">
    <source>
        <dbReference type="ARBA" id="ARBA00022741"/>
    </source>
</evidence>
<keyword evidence="6" id="KW-0418">Kinase</keyword>
<dbReference type="InterPro" id="IPR041664">
    <property type="entry name" value="AAA_16"/>
</dbReference>
<dbReference type="GO" id="GO:0005524">
    <property type="term" value="F:ATP binding"/>
    <property type="evidence" value="ECO:0007669"/>
    <property type="project" value="UniProtKB-KW"/>
</dbReference>
<dbReference type="GO" id="GO:0000155">
    <property type="term" value="F:phosphorelay sensor kinase activity"/>
    <property type="evidence" value="ECO:0007669"/>
    <property type="project" value="InterPro"/>
</dbReference>
<dbReference type="SMART" id="SM00448">
    <property type="entry name" value="REC"/>
    <property type="match status" value="1"/>
</dbReference>
<keyword evidence="11" id="KW-0812">Transmembrane</keyword>
<evidence type="ECO:0000256" key="8">
    <source>
        <dbReference type="ARBA" id="ARBA00023012"/>
    </source>
</evidence>
<dbReference type="SUPFAM" id="SSF55874">
    <property type="entry name" value="ATPase domain of HSP90 chaperone/DNA topoisomerase II/histidine kinase"/>
    <property type="match status" value="1"/>
</dbReference>
<dbReference type="Pfam" id="PF00072">
    <property type="entry name" value="Response_reg"/>
    <property type="match status" value="1"/>
</dbReference>
<dbReference type="PANTHER" id="PTHR45339">
    <property type="entry name" value="HYBRID SIGNAL TRANSDUCTION HISTIDINE KINASE J"/>
    <property type="match status" value="1"/>
</dbReference>
<dbReference type="InterPro" id="IPR003661">
    <property type="entry name" value="HisK_dim/P_dom"/>
</dbReference>
<dbReference type="Proteomes" id="UP000182259">
    <property type="component" value="Chromosome VI"/>
</dbReference>